<accession>K2FW50</accession>
<dbReference type="EMBL" id="AMFJ01000531">
    <property type="protein sequence ID" value="EKE27163.1"/>
    <property type="molecule type" value="Genomic_DNA"/>
</dbReference>
<protein>
    <submittedName>
        <fullName evidence="1">Uncharacterized protein</fullName>
    </submittedName>
</protein>
<organism evidence="1">
    <name type="scientific">uncultured bacterium</name>
    <name type="common">gcode 4</name>
    <dbReference type="NCBI Taxonomy" id="1234023"/>
    <lineage>
        <taxon>Bacteria</taxon>
        <taxon>environmental samples</taxon>
    </lineage>
</organism>
<sequence>MEINEYLLKLFIHRINSSATIWHKFFDYNEISDNELKDLLKKISKEDITNFLDLILVYIKTCNLNKEDELNVIIRSIYSLPNWVEINKTEVVKQKYITISADLIKNYQNYSWLSNKLISMMMDIEILKYEHSFDKIDELAKKLENNNLK</sequence>
<name>K2FW50_9BACT</name>
<dbReference type="AlphaFoldDB" id="K2FW50"/>
<gene>
    <name evidence="1" type="ORF">ACD_4C00015G0003</name>
</gene>
<evidence type="ECO:0000313" key="1">
    <source>
        <dbReference type="EMBL" id="EKE27163.1"/>
    </source>
</evidence>
<reference evidence="1" key="1">
    <citation type="journal article" date="2012" name="Science">
        <title>Fermentation, hydrogen, and sulfur metabolism in multiple uncultivated bacterial phyla.</title>
        <authorList>
            <person name="Wrighton K.C."/>
            <person name="Thomas B.C."/>
            <person name="Sharon I."/>
            <person name="Miller C.S."/>
            <person name="Castelle C.J."/>
            <person name="VerBerkmoes N.C."/>
            <person name="Wilkins M.J."/>
            <person name="Hettich R.L."/>
            <person name="Lipton M.S."/>
            <person name="Williams K.H."/>
            <person name="Long P.E."/>
            <person name="Banfield J.F."/>
        </authorList>
    </citation>
    <scope>NUCLEOTIDE SEQUENCE [LARGE SCALE GENOMIC DNA]</scope>
</reference>
<comment type="caution">
    <text evidence="1">The sequence shown here is derived from an EMBL/GenBank/DDBJ whole genome shotgun (WGS) entry which is preliminary data.</text>
</comment>
<proteinExistence type="predicted"/>